<organism evidence="3">
    <name type="scientific">Camponotus floridanus</name>
    <name type="common">Florida carpenter ant</name>
    <dbReference type="NCBI Taxonomy" id="104421"/>
    <lineage>
        <taxon>Eukaryota</taxon>
        <taxon>Metazoa</taxon>
        <taxon>Ecdysozoa</taxon>
        <taxon>Arthropoda</taxon>
        <taxon>Hexapoda</taxon>
        <taxon>Insecta</taxon>
        <taxon>Pterygota</taxon>
        <taxon>Neoptera</taxon>
        <taxon>Endopterygota</taxon>
        <taxon>Hymenoptera</taxon>
        <taxon>Apocrita</taxon>
        <taxon>Aculeata</taxon>
        <taxon>Formicoidea</taxon>
        <taxon>Formicidae</taxon>
        <taxon>Formicinae</taxon>
        <taxon>Camponotus</taxon>
    </lineage>
</organism>
<dbReference type="AlphaFoldDB" id="E2A222"/>
<keyword evidence="3" id="KW-1185">Reference proteome</keyword>
<dbReference type="OrthoDB" id="8190314at2759"/>
<accession>E2A222</accession>
<name>E2A222_CAMFO</name>
<dbReference type="STRING" id="104421.E2A222"/>
<dbReference type="InParanoid" id="E2A222"/>
<proteinExistence type="predicted"/>
<dbReference type="EMBL" id="GL435917">
    <property type="protein sequence ID" value="EFN72506.1"/>
    <property type="molecule type" value="Genomic_DNA"/>
</dbReference>
<feature type="compositionally biased region" description="Basic and acidic residues" evidence="1">
    <location>
        <begin position="160"/>
        <end position="185"/>
    </location>
</feature>
<evidence type="ECO:0000313" key="3">
    <source>
        <dbReference type="Proteomes" id="UP000000311"/>
    </source>
</evidence>
<protein>
    <submittedName>
        <fullName evidence="2">Uncharacterized protein</fullName>
    </submittedName>
</protein>
<sequence>MTISRVDDQLELKRKEHKNRSGSMRREDLPNEDDGIERFYGDGLVVRMHSNHRMLEITGDGCRIILSKNSGSVHIIGDGCILRVKHNVGDIEYTGDGGRVLLGPDSSREKVKFVGDGGKVIFDSRMKSEGFSGERNREETDDVEQVTFSFKKIIRKTPKCEKHENADRSSNREEFDNIANDVKEKSRGKHEKRNEEIRKSMRHPTVTKIITKIQSDGQCVRKRSDDSSLIINSHGDERSVMKNLSRTLGTNIKMK</sequence>
<reference evidence="2 3" key="1">
    <citation type="journal article" date="2010" name="Science">
        <title>Genomic comparison of the ants Camponotus floridanus and Harpegnathos saltator.</title>
        <authorList>
            <person name="Bonasio R."/>
            <person name="Zhang G."/>
            <person name="Ye C."/>
            <person name="Mutti N.S."/>
            <person name="Fang X."/>
            <person name="Qin N."/>
            <person name="Donahue G."/>
            <person name="Yang P."/>
            <person name="Li Q."/>
            <person name="Li C."/>
            <person name="Zhang P."/>
            <person name="Huang Z."/>
            <person name="Berger S.L."/>
            <person name="Reinberg D."/>
            <person name="Wang J."/>
            <person name="Liebig J."/>
        </authorList>
    </citation>
    <scope>NUCLEOTIDE SEQUENCE [LARGE SCALE GENOMIC DNA]</scope>
    <source>
        <strain evidence="3">C129</strain>
    </source>
</reference>
<dbReference type="OMA" id="VRMHSNH"/>
<feature type="region of interest" description="Disordered" evidence="1">
    <location>
        <begin position="160"/>
        <end position="199"/>
    </location>
</feature>
<gene>
    <name evidence="2" type="ORF">EAG_13429</name>
</gene>
<dbReference type="KEGG" id="cfo:105259457"/>
<evidence type="ECO:0000313" key="2">
    <source>
        <dbReference type="EMBL" id="EFN72506.1"/>
    </source>
</evidence>
<dbReference type="Proteomes" id="UP000000311">
    <property type="component" value="Unassembled WGS sequence"/>
</dbReference>
<evidence type="ECO:0000256" key="1">
    <source>
        <dbReference type="SAM" id="MobiDB-lite"/>
    </source>
</evidence>